<dbReference type="VEuPathDB" id="FungiDB:MAPG_05040"/>
<protein>
    <submittedName>
        <fullName evidence="3 4">Uncharacterized protein</fullName>
    </submittedName>
</protein>
<dbReference type="OMA" id="HCDGPAS"/>
<dbReference type="EMBL" id="ADBL01001185">
    <property type="status" value="NOT_ANNOTATED_CDS"/>
    <property type="molecule type" value="Genomic_DNA"/>
</dbReference>
<reference evidence="4" key="5">
    <citation type="submission" date="2015-06" db="UniProtKB">
        <authorList>
            <consortium name="EnsemblFungi"/>
        </authorList>
    </citation>
    <scope>IDENTIFICATION</scope>
    <source>
        <strain evidence="4">ATCC 64411</strain>
    </source>
</reference>
<reference evidence="3" key="3">
    <citation type="submission" date="2011-03" db="EMBL/GenBank/DDBJ databases">
        <title>Annotation of Magnaporthe poae ATCC 64411.</title>
        <authorList>
            <person name="Ma L.-J."/>
            <person name="Dead R."/>
            <person name="Young S.K."/>
            <person name="Zeng Q."/>
            <person name="Gargeya S."/>
            <person name="Fitzgerald M."/>
            <person name="Haas B."/>
            <person name="Abouelleil A."/>
            <person name="Alvarado L."/>
            <person name="Arachchi H.M."/>
            <person name="Berlin A."/>
            <person name="Brown A."/>
            <person name="Chapman S.B."/>
            <person name="Chen Z."/>
            <person name="Dunbar C."/>
            <person name="Freedman E."/>
            <person name="Gearin G."/>
            <person name="Gellesch M."/>
            <person name="Goldberg J."/>
            <person name="Griggs A."/>
            <person name="Gujja S."/>
            <person name="Heiman D."/>
            <person name="Howarth C."/>
            <person name="Larson L."/>
            <person name="Lui A."/>
            <person name="MacDonald P.J.P."/>
            <person name="Mehta T."/>
            <person name="Montmayeur A."/>
            <person name="Murphy C."/>
            <person name="Neiman D."/>
            <person name="Pearson M."/>
            <person name="Priest M."/>
            <person name="Roberts A."/>
            <person name="Saif S."/>
            <person name="Shea T."/>
            <person name="Shenoy N."/>
            <person name="Sisk P."/>
            <person name="Stolte C."/>
            <person name="Sykes S."/>
            <person name="Yandava C."/>
            <person name="Wortman J."/>
            <person name="Nusbaum C."/>
            <person name="Birren B."/>
        </authorList>
    </citation>
    <scope>NUCLEOTIDE SEQUENCE</scope>
    <source>
        <strain evidence="3">ATCC 64411</strain>
    </source>
</reference>
<reference evidence="4" key="4">
    <citation type="journal article" date="2015" name="G3 (Bethesda)">
        <title>Genome sequences of three phytopathogenic species of the Magnaporthaceae family of fungi.</title>
        <authorList>
            <person name="Okagaki L.H."/>
            <person name="Nunes C.C."/>
            <person name="Sailsbery J."/>
            <person name="Clay B."/>
            <person name="Brown D."/>
            <person name="John T."/>
            <person name="Oh Y."/>
            <person name="Young N."/>
            <person name="Fitzgerald M."/>
            <person name="Haas B.J."/>
            <person name="Zeng Q."/>
            <person name="Young S."/>
            <person name="Adiconis X."/>
            <person name="Fan L."/>
            <person name="Levin J.Z."/>
            <person name="Mitchell T.K."/>
            <person name="Okubara P.A."/>
            <person name="Farman M.L."/>
            <person name="Kohn L.M."/>
            <person name="Birren B."/>
            <person name="Ma L.-J."/>
            <person name="Dean R.A."/>
        </authorList>
    </citation>
    <scope>NUCLEOTIDE SEQUENCE</scope>
    <source>
        <strain evidence="4">ATCC 64411 / 73-15</strain>
    </source>
</reference>
<name>A0A0C4DYC2_MAGP6</name>
<dbReference type="EnsemblFungi" id="MAPG_05040T0">
    <property type="protein sequence ID" value="MAPG_05040T0"/>
    <property type="gene ID" value="MAPG_05040"/>
</dbReference>
<feature type="compositionally biased region" description="Basic and acidic residues" evidence="1">
    <location>
        <begin position="64"/>
        <end position="77"/>
    </location>
</feature>
<evidence type="ECO:0000256" key="2">
    <source>
        <dbReference type="SAM" id="SignalP"/>
    </source>
</evidence>
<dbReference type="AlphaFoldDB" id="A0A0C4DYC2"/>
<feature type="signal peptide" evidence="2">
    <location>
        <begin position="1"/>
        <end position="20"/>
    </location>
</feature>
<dbReference type="STRING" id="644358.A0A0C4DYC2"/>
<feature type="chain" id="PRO_5009385592" evidence="2">
    <location>
        <begin position="21"/>
        <end position="168"/>
    </location>
</feature>
<dbReference type="Proteomes" id="UP000011715">
    <property type="component" value="Unassembled WGS sequence"/>
</dbReference>
<dbReference type="EMBL" id="GL876969">
    <property type="protein sequence ID" value="KLU86021.1"/>
    <property type="molecule type" value="Genomic_DNA"/>
</dbReference>
<evidence type="ECO:0000313" key="5">
    <source>
        <dbReference type="Proteomes" id="UP000011715"/>
    </source>
</evidence>
<reference evidence="3" key="2">
    <citation type="submission" date="2010-05" db="EMBL/GenBank/DDBJ databases">
        <title>The Genome Sequence of Magnaporthe poae strain ATCC 64411.</title>
        <authorList>
            <consortium name="The Broad Institute Genome Sequencing Platform"/>
            <consortium name="Broad Institute Genome Sequencing Center for Infectious Disease"/>
            <person name="Ma L.-J."/>
            <person name="Dead R."/>
            <person name="Young S."/>
            <person name="Zeng Q."/>
            <person name="Koehrsen M."/>
            <person name="Alvarado L."/>
            <person name="Berlin A."/>
            <person name="Chapman S.B."/>
            <person name="Chen Z."/>
            <person name="Freedman E."/>
            <person name="Gellesch M."/>
            <person name="Goldberg J."/>
            <person name="Griggs A."/>
            <person name="Gujja S."/>
            <person name="Heilman E.R."/>
            <person name="Heiman D."/>
            <person name="Hepburn T."/>
            <person name="Howarth C."/>
            <person name="Jen D."/>
            <person name="Larson L."/>
            <person name="Mehta T."/>
            <person name="Neiman D."/>
            <person name="Pearson M."/>
            <person name="Roberts A."/>
            <person name="Saif S."/>
            <person name="Shea T."/>
            <person name="Shenoy N."/>
            <person name="Sisk P."/>
            <person name="Stolte C."/>
            <person name="Sykes S."/>
            <person name="Walk T."/>
            <person name="White J."/>
            <person name="Yandava C."/>
            <person name="Haas B."/>
            <person name="Nusbaum C."/>
            <person name="Birren B."/>
        </authorList>
    </citation>
    <scope>NUCLEOTIDE SEQUENCE</scope>
    <source>
        <strain evidence="3">ATCC 64411</strain>
    </source>
</reference>
<evidence type="ECO:0000313" key="3">
    <source>
        <dbReference type="EMBL" id="KLU86021.1"/>
    </source>
</evidence>
<keyword evidence="5" id="KW-1185">Reference proteome</keyword>
<organism evidence="4 5">
    <name type="scientific">Magnaporthiopsis poae (strain ATCC 64411 / 73-15)</name>
    <name type="common">Kentucky bluegrass fungus</name>
    <name type="synonym">Magnaporthe poae</name>
    <dbReference type="NCBI Taxonomy" id="644358"/>
    <lineage>
        <taxon>Eukaryota</taxon>
        <taxon>Fungi</taxon>
        <taxon>Dikarya</taxon>
        <taxon>Ascomycota</taxon>
        <taxon>Pezizomycotina</taxon>
        <taxon>Sordariomycetes</taxon>
        <taxon>Sordariomycetidae</taxon>
        <taxon>Magnaporthales</taxon>
        <taxon>Magnaporthaceae</taxon>
        <taxon>Magnaporthiopsis</taxon>
    </lineage>
</organism>
<dbReference type="eggNOG" id="ENOG502SR6P">
    <property type="taxonomic scope" value="Eukaryota"/>
</dbReference>
<dbReference type="OrthoDB" id="5362269at2759"/>
<feature type="region of interest" description="Disordered" evidence="1">
    <location>
        <begin position="42"/>
        <end position="144"/>
    </location>
</feature>
<proteinExistence type="predicted"/>
<accession>A0A0C4DYC2</accession>
<gene>
    <name evidence="3" type="ORF">MAPG_05040</name>
</gene>
<reference evidence="5" key="1">
    <citation type="submission" date="2010-05" db="EMBL/GenBank/DDBJ databases">
        <title>The genome sequence of Magnaporthe poae strain ATCC 64411.</title>
        <authorList>
            <person name="Ma L.-J."/>
            <person name="Dead R."/>
            <person name="Young S."/>
            <person name="Zeng Q."/>
            <person name="Koehrsen M."/>
            <person name="Alvarado L."/>
            <person name="Berlin A."/>
            <person name="Chapman S.B."/>
            <person name="Chen Z."/>
            <person name="Freedman E."/>
            <person name="Gellesch M."/>
            <person name="Goldberg J."/>
            <person name="Griggs A."/>
            <person name="Gujja S."/>
            <person name="Heilman E.R."/>
            <person name="Heiman D."/>
            <person name="Hepburn T."/>
            <person name="Howarth C."/>
            <person name="Jen D."/>
            <person name="Larson L."/>
            <person name="Mehta T."/>
            <person name="Neiman D."/>
            <person name="Pearson M."/>
            <person name="Roberts A."/>
            <person name="Saif S."/>
            <person name="Shea T."/>
            <person name="Shenoy N."/>
            <person name="Sisk P."/>
            <person name="Stolte C."/>
            <person name="Sykes S."/>
            <person name="Walk T."/>
            <person name="White J."/>
            <person name="Yandava C."/>
            <person name="Haas B."/>
            <person name="Nusbaum C."/>
            <person name="Birren B."/>
        </authorList>
    </citation>
    <scope>NUCLEOTIDE SEQUENCE [LARGE SCALE GENOMIC DNA]</scope>
    <source>
        <strain evidence="5">ATCC 64411 / 73-15</strain>
    </source>
</reference>
<evidence type="ECO:0000313" key="4">
    <source>
        <dbReference type="EnsemblFungi" id="MAPG_05040T0"/>
    </source>
</evidence>
<feature type="compositionally biased region" description="Low complexity" evidence="1">
    <location>
        <begin position="101"/>
        <end position="144"/>
    </location>
</feature>
<feature type="compositionally biased region" description="Low complexity" evidence="1">
    <location>
        <begin position="45"/>
        <end position="63"/>
    </location>
</feature>
<sequence>MKLSMMLAALNVVSIGTAQTLPPSPTGSVNCKPHGDHWDCDVPRTTATGAGTATQPSAATTSTKSDHDDHDHDHDHSSGVLPPSPAASTGCEPHGDHWHCSGPRTASAGSSTTTTSTSTGAVSGSSATTISTRPGAASGTPPPATAGAGRVGFGAAVVVAAAGAFFVL</sequence>
<evidence type="ECO:0000256" key="1">
    <source>
        <dbReference type="SAM" id="MobiDB-lite"/>
    </source>
</evidence>
<keyword evidence="2" id="KW-0732">Signal</keyword>